<evidence type="ECO:0000313" key="1">
    <source>
        <dbReference type="EMBL" id="SNS25446.1"/>
    </source>
</evidence>
<accession>A0A239CYV2</accession>
<dbReference type="EMBL" id="FZNR01000012">
    <property type="protein sequence ID" value="SNS25446.1"/>
    <property type="molecule type" value="Genomic_DNA"/>
</dbReference>
<evidence type="ECO:0000313" key="2">
    <source>
        <dbReference type="Proteomes" id="UP000198415"/>
    </source>
</evidence>
<gene>
    <name evidence="1" type="ORF">SAMN06264365_112179</name>
</gene>
<reference evidence="1 2" key="1">
    <citation type="submission" date="2017-06" db="EMBL/GenBank/DDBJ databases">
        <authorList>
            <person name="Kim H.J."/>
            <person name="Triplett B.A."/>
        </authorList>
    </citation>
    <scope>NUCLEOTIDE SEQUENCE [LARGE SCALE GENOMIC DNA]</scope>
    <source>
        <strain evidence="1 2">DSM 43151</strain>
    </source>
</reference>
<dbReference type="AlphaFoldDB" id="A0A239CYV2"/>
<proteinExistence type="predicted"/>
<name>A0A239CYV2_9ACTN</name>
<dbReference type="Proteomes" id="UP000198415">
    <property type="component" value="Unassembled WGS sequence"/>
</dbReference>
<organism evidence="1 2">
    <name type="scientific">Actinoplanes regularis</name>
    <dbReference type="NCBI Taxonomy" id="52697"/>
    <lineage>
        <taxon>Bacteria</taxon>
        <taxon>Bacillati</taxon>
        <taxon>Actinomycetota</taxon>
        <taxon>Actinomycetes</taxon>
        <taxon>Micromonosporales</taxon>
        <taxon>Micromonosporaceae</taxon>
        <taxon>Actinoplanes</taxon>
    </lineage>
</organism>
<keyword evidence="2" id="KW-1185">Reference proteome</keyword>
<sequence length="180" mass="19790">MPLQEILATYRPPVGGDTWKEAIPDLLADPDDARIVELLRAELTRHGDFREPIVVEPQDRDILNGLHRIAAAVLHEHDGLDVTDTFDDLPPRRRVVVVLAAGAVNSTVVDRLTKILWSFPFAGGWTNCDLMFPGDAEVTGWWHCPEGLDAALGDELVVRAADEGIRLRLISVTDVDEAAA</sequence>
<protein>
    <submittedName>
        <fullName evidence="1">Uncharacterized protein</fullName>
    </submittedName>
</protein>